<keyword evidence="1" id="KW-0472">Membrane</keyword>
<dbReference type="GO" id="GO:0004934">
    <property type="term" value="F:mating-type alpha-factor pheromone receptor activity"/>
    <property type="evidence" value="ECO:0007669"/>
    <property type="project" value="EnsemblFungi"/>
</dbReference>
<organism evidence="2 3">
    <name type="scientific">Wickerhamomyces anomalus (strain ATCC 58044 / CBS 1984 / NCYC 433 / NRRL Y-366-8)</name>
    <name type="common">Yeast</name>
    <name type="synonym">Hansenula anomala</name>
    <dbReference type="NCBI Taxonomy" id="683960"/>
    <lineage>
        <taxon>Eukaryota</taxon>
        <taxon>Fungi</taxon>
        <taxon>Dikarya</taxon>
        <taxon>Ascomycota</taxon>
        <taxon>Saccharomycotina</taxon>
        <taxon>Saccharomycetes</taxon>
        <taxon>Phaffomycetales</taxon>
        <taxon>Wickerhamomycetaceae</taxon>
        <taxon>Wickerhamomyces</taxon>
    </lineage>
</organism>
<dbReference type="AlphaFoldDB" id="A0A1E3PBL0"/>
<dbReference type="GeneID" id="30198013"/>
<dbReference type="GO" id="GO:0038038">
    <property type="term" value="C:G protein-coupled receptor homodimeric complex"/>
    <property type="evidence" value="ECO:0007669"/>
    <property type="project" value="TreeGrafter"/>
</dbReference>
<dbReference type="Proteomes" id="UP000094112">
    <property type="component" value="Unassembled WGS sequence"/>
</dbReference>
<feature type="transmembrane region" description="Helical" evidence="1">
    <location>
        <begin position="155"/>
        <end position="175"/>
    </location>
</feature>
<accession>A0A1E3PBL0</accession>
<evidence type="ECO:0000313" key="3">
    <source>
        <dbReference type="Proteomes" id="UP000094112"/>
    </source>
</evidence>
<feature type="non-terminal residue" evidence="2">
    <location>
        <position position="1"/>
    </location>
</feature>
<evidence type="ECO:0008006" key="4">
    <source>
        <dbReference type="Google" id="ProtNLM"/>
    </source>
</evidence>
<dbReference type="Pfam" id="PF02116">
    <property type="entry name" value="STE2"/>
    <property type="match status" value="1"/>
</dbReference>
<proteinExistence type="predicted"/>
<dbReference type="GO" id="GO:0000755">
    <property type="term" value="P:cytogamy"/>
    <property type="evidence" value="ECO:0007669"/>
    <property type="project" value="EnsemblFungi"/>
</dbReference>
<feature type="non-terminal residue" evidence="2">
    <location>
        <position position="297"/>
    </location>
</feature>
<dbReference type="PANTHER" id="PTHR28009:SF1">
    <property type="entry name" value="PHEROMONE ALPHA FACTOR RECEPTOR"/>
    <property type="match status" value="1"/>
</dbReference>
<evidence type="ECO:0000256" key="1">
    <source>
        <dbReference type="SAM" id="Phobius"/>
    </source>
</evidence>
<dbReference type="OrthoDB" id="5402633at2759"/>
<dbReference type="CDD" id="cd14939">
    <property type="entry name" value="7tmD_STE2"/>
    <property type="match status" value="1"/>
</dbReference>
<feature type="transmembrane region" description="Helical" evidence="1">
    <location>
        <begin position="44"/>
        <end position="63"/>
    </location>
</feature>
<gene>
    <name evidence="2" type="ORF">WICANDRAFT_17940</name>
</gene>
<dbReference type="Gene3D" id="1.10.287.920">
    <property type="entry name" value="Pheromone alpha factor receptor"/>
    <property type="match status" value="1"/>
</dbReference>
<dbReference type="GO" id="GO:0000750">
    <property type="term" value="P:pheromone-dependent signal transduction involved in conjugation with cellular fusion"/>
    <property type="evidence" value="ECO:0007669"/>
    <property type="project" value="EnsemblFungi"/>
</dbReference>
<feature type="transmembrane region" description="Helical" evidence="1">
    <location>
        <begin position="195"/>
        <end position="214"/>
    </location>
</feature>
<dbReference type="PANTHER" id="PTHR28009">
    <property type="entry name" value="PHEROMONE ALPHA FACTOR RECEPTOR"/>
    <property type="match status" value="1"/>
</dbReference>
<dbReference type="RefSeq" id="XP_019041549.1">
    <property type="nucleotide sequence ID" value="XM_019180767.1"/>
</dbReference>
<name>A0A1E3PBL0_WICAA</name>
<keyword evidence="1" id="KW-1133">Transmembrane helix</keyword>
<keyword evidence="3" id="KW-1185">Reference proteome</keyword>
<reference evidence="2 3" key="1">
    <citation type="journal article" date="2016" name="Proc. Natl. Acad. Sci. U.S.A.">
        <title>Comparative genomics of biotechnologically important yeasts.</title>
        <authorList>
            <person name="Riley R."/>
            <person name="Haridas S."/>
            <person name="Wolfe K.H."/>
            <person name="Lopes M.R."/>
            <person name="Hittinger C.T."/>
            <person name="Goeker M."/>
            <person name="Salamov A.A."/>
            <person name="Wisecaver J.H."/>
            <person name="Long T.M."/>
            <person name="Calvey C.H."/>
            <person name="Aerts A.L."/>
            <person name="Barry K.W."/>
            <person name="Choi C."/>
            <person name="Clum A."/>
            <person name="Coughlan A.Y."/>
            <person name="Deshpande S."/>
            <person name="Douglass A.P."/>
            <person name="Hanson S.J."/>
            <person name="Klenk H.-P."/>
            <person name="LaButti K.M."/>
            <person name="Lapidus A."/>
            <person name="Lindquist E.A."/>
            <person name="Lipzen A.M."/>
            <person name="Meier-Kolthoff J.P."/>
            <person name="Ohm R.A."/>
            <person name="Otillar R.P."/>
            <person name="Pangilinan J.L."/>
            <person name="Peng Y."/>
            <person name="Rokas A."/>
            <person name="Rosa C.A."/>
            <person name="Scheuner C."/>
            <person name="Sibirny A.A."/>
            <person name="Slot J.C."/>
            <person name="Stielow J.B."/>
            <person name="Sun H."/>
            <person name="Kurtzman C.P."/>
            <person name="Blackwell M."/>
            <person name="Grigoriev I.V."/>
            <person name="Jeffries T.W."/>
        </authorList>
    </citation>
    <scope>NUCLEOTIDE SEQUENCE [LARGE SCALE GENOMIC DNA]</scope>
    <source>
        <strain evidence="3">ATCC 58044 / CBS 1984 / NCYC 433 / NRRL Y-366-8</strain>
    </source>
</reference>
<protein>
    <recommendedName>
        <fullName evidence="4">Pheromone alpha factor receptor</fullName>
    </recommendedName>
</protein>
<feature type="transmembrane region" description="Helical" evidence="1">
    <location>
        <begin position="118"/>
        <end position="143"/>
    </location>
</feature>
<sequence length="297" mass="32590">IMSLDLPADFNPAYQLLNFTSVEGPISTTFADMDSYVHTILRDAMIFGARIGAGGLAMIALWLTSNNRKTPVFILNQLSLLFLVLHSGLYLNYLLGGYSSLAYIFTGFSEFLIKQQALNVYAVTNVLQVLLTASIEASMVFQVRTIFNHPDGKMVGYPLIGLSLLVALATTGLYFYNCIKSIIDLFNNHHSVYAFNAQTILFASSVNFMSLVLVSKLVMAIRSRRYLGLKQFDSFHILLIMSTQTMIIPSILTILSYALPSFKAVSLPAVSVLLVTLSLPLSSMWAASANNAPTPTS</sequence>
<feature type="transmembrane region" description="Helical" evidence="1">
    <location>
        <begin position="235"/>
        <end position="259"/>
    </location>
</feature>
<feature type="transmembrane region" description="Helical" evidence="1">
    <location>
        <begin position="75"/>
        <end position="98"/>
    </location>
</feature>
<dbReference type="PRINTS" id="PR00250">
    <property type="entry name" value="GPCRSTE2"/>
</dbReference>
<dbReference type="InterPro" id="IPR000366">
    <property type="entry name" value="GPCR_STE2"/>
</dbReference>
<evidence type="ECO:0000313" key="2">
    <source>
        <dbReference type="EMBL" id="ODQ62342.1"/>
    </source>
</evidence>
<feature type="transmembrane region" description="Helical" evidence="1">
    <location>
        <begin position="265"/>
        <end position="287"/>
    </location>
</feature>
<keyword evidence="1" id="KW-0812">Transmembrane</keyword>
<dbReference type="EMBL" id="KV454208">
    <property type="protein sequence ID" value="ODQ62342.1"/>
    <property type="molecule type" value="Genomic_DNA"/>
</dbReference>
<dbReference type="InterPro" id="IPR027458">
    <property type="entry name" value="STE2_TM1-TM2_sf"/>
</dbReference>
<dbReference type="STRING" id="683960.A0A1E3PBL0"/>